<dbReference type="EMBL" id="JBHSGA010000004">
    <property type="protein sequence ID" value="MFC4525555.1"/>
    <property type="molecule type" value="Genomic_DNA"/>
</dbReference>
<dbReference type="Gene3D" id="3.40.50.10140">
    <property type="entry name" value="Toll/interleukin-1 receptor homology (TIR) domain"/>
    <property type="match status" value="1"/>
</dbReference>
<evidence type="ECO:0000313" key="4">
    <source>
        <dbReference type="Proteomes" id="UP001595961"/>
    </source>
</evidence>
<accession>A0ABV9BYL2</accession>
<proteinExistence type="predicted"/>
<dbReference type="Proteomes" id="UP001595961">
    <property type="component" value="Unassembled WGS sequence"/>
</dbReference>
<evidence type="ECO:0000256" key="1">
    <source>
        <dbReference type="SAM" id="Phobius"/>
    </source>
</evidence>
<dbReference type="SUPFAM" id="SSF48452">
    <property type="entry name" value="TPR-like"/>
    <property type="match status" value="1"/>
</dbReference>
<keyword evidence="1" id="KW-1133">Transmembrane helix</keyword>
<feature type="transmembrane region" description="Helical" evidence="1">
    <location>
        <begin position="203"/>
        <end position="227"/>
    </location>
</feature>
<dbReference type="InterPro" id="IPR000157">
    <property type="entry name" value="TIR_dom"/>
</dbReference>
<dbReference type="RefSeq" id="WP_266152078.1">
    <property type="nucleotide sequence ID" value="NZ_CP064028.1"/>
</dbReference>
<comment type="caution">
    <text evidence="3">The sequence shown here is derived from an EMBL/GenBank/DDBJ whole genome shotgun (WGS) entry which is preliminary data.</text>
</comment>
<dbReference type="Gene3D" id="1.25.40.10">
    <property type="entry name" value="Tetratricopeptide repeat domain"/>
    <property type="match status" value="2"/>
</dbReference>
<dbReference type="Pfam" id="PF13676">
    <property type="entry name" value="TIR_2"/>
    <property type="match status" value="1"/>
</dbReference>
<organism evidence="3 4">
    <name type="scientific">Dyella halodurans</name>
    <dbReference type="NCBI Taxonomy" id="1920171"/>
    <lineage>
        <taxon>Bacteria</taxon>
        <taxon>Pseudomonadati</taxon>
        <taxon>Pseudomonadota</taxon>
        <taxon>Gammaproteobacteria</taxon>
        <taxon>Lysobacterales</taxon>
        <taxon>Rhodanobacteraceae</taxon>
        <taxon>Dyella</taxon>
    </lineage>
</organism>
<name>A0ABV9BYL2_9GAMM</name>
<keyword evidence="4" id="KW-1185">Reference proteome</keyword>
<evidence type="ECO:0000259" key="2">
    <source>
        <dbReference type="Pfam" id="PF13676"/>
    </source>
</evidence>
<protein>
    <submittedName>
        <fullName evidence="3">TIR domain-containing protein</fullName>
    </submittedName>
</protein>
<dbReference type="InterPro" id="IPR035897">
    <property type="entry name" value="Toll_tir_struct_dom_sf"/>
</dbReference>
<gene>
    <name evidence="3" type="ORF">ACFO5W_02790</name>
</gene>
<keyword evidence="1" id="KW-0812">Transmembrane</keyword>
<dbReference type="SUPFAM" id="SSF52200">
    <property type="entry name" value="Toll/Interleukin receptor TIR domain"/>
    <property type="match status" value="1"/>
</dbReference>
<keyword evidence="1" id="KW-0472">Membrane</keyword>
<sequence length="730" mass="80590">MTQASVEPAFRYRAFISYSHQDKAWADWLHKALETYAIPKRLVGQTTAAGVIPKRLAPVFRDRDELASANDLGRKVNEALGESESLIVICSPRSAASRWVNEEVLAFKRLGRSERIFCLIVDGEPNASEWPGRENEECFVPALRFRLGADDALSQEHTEPIAADARAGKDEKTNAKLKLIAGMLDVGFDALKRRELQRRHRRLTAITATAVAIMLITTLLAIDAVVARRAAERRQKQAEDLVGFMLGDLYYKLEQTQRLDIMESVDDKAMAYFESLPSTDVTDESLGHRARAMEKIGTVRQDQGHLAAAMTSFRAAAKLSGTLADAAPKDTPRQVAYSEIWAYIGMNDWFQGKLDEAQQSFEFAESILGRVPSHAASDPELIFQWANIDNDLGHVLEARGSLDRAEAQYRKMLAHCRTLVAGKAVKSDWTEHLGEAHNNLGKVALLSGDLTTSIAEYAADDATETRLSAQDPKDNDQRENMARVRAILGRTRALTGDIQVGITNLQQAIDIATELTKSDPNQTSAWEKVALYSSQLARLQRLTGNLLAANELTARSLKIFGELTRKDPSNTSWQQEYAEAQTEEAAQSFAAGNGDAANAQARAALNALELLYSKQPDDRSTLLAVVTAKLQVAGVVAEPDGAQRLRNEALMEAQSARSGQRDPRLLALQVDAMLGLGKKAETQPLIKVLWECGYRDRALLALLQREHIDFPPNPAFQQRLQASLSANDQH</sequence>
<evidence type="ECO:0000313" key="3">
    <source>
        <dbReference type="EMBL" id="MFC4525555.1"/>
    </source>
</evidence>
<feature type="domain" description="TIR" evidence="2">
    <location>
        <begin position="15"/>
        <end position="124"/>
    </location>
</feature>
<dbReference type="InterPro" id="IPR011990">
    <property type="entry name" value="TPR-like_helical_dom_sf"/>
</dbReference>
<reference evidence="4" key="1">
    <citation type="journal article" date="2019" name="Int. J. Syst. Evol. Microbiol.">
        <title>The Global Catalogue of Microorganisms (GCM) 10K type strain sequencing project: providing services to taxonomists for standard genome sequencing and annotation.</title>
        <authorList>
            <consortium name="The Broad Institute Genomics Platform"/>
            <consortium name="The Broad Institute Genome Sequencing Center for Infectious Disease"/>
            <person name="Wu L."/>
            <person name="Ma J."/>
        </authorList>
    </citation>
    <scope>NUCLEOTIDE SEQUENCE [LARGE SCALE GENOMIC DNA]</scope>
    <source>
        <strain evidence="4">CCM 4481</strain>
    </source>
</reference>